<proteinExistence type="predicted"/>
<evidence type="ECO:0000313" key="1">
    <source>
        <dbReference type="EMBL" id="EER42164.1"/>
    </source>
</evidence>
<organism evidence="1 2">
    <name type="scientific">Ajellomyces capsulatus (strain H143)</name>
    <name type="common">Darling's disease fungus</name>
    <name type="synonym">Histoplasma capsulatum</name>
    <dbReference type="NCBI Taxonomy" id="544712"/>
    <lineage>
        <taxon>Eukaryota</taxon>
        <taxon>Fungi</taxon>
        <taxon>Dikarya</taxon>
        <taxon>Ascomycota</taxon>
        <taxon>Pezizomycotina</taxon>
        <taxon>Eurotiomycetes</taxon>
        <taxon>Eurotiomycetidae</taxon>
        <taxon>Onygenales</taxon>
        <taxon>Ajellomycetaceae</taxon>
        <taxon>Histoplasma</taxon>
    </lineage>
</organism>
<reference evidence="2" key="1">
    <citation type="submission" date="2009-05" db="EMBL/GenBank/DDBJ databases">
        <title>The genome sequence of Ajellomyces capsulatus strain H143.</title>
        <authorList>
            <person name="Champion M."/>
            <person name="Cuomo C.A."/>
            <person name="Ma L.-J."/>
            <person name="Henn M.R."/>
            <person name="Sil A."/>
            <person name="Goldman B."/>
            <person name="Young S.K."/>
            <person name="Kodira C.D."/>
            <person name="Zeng Q."/>
            <person name="Koehrsen M."/>
            <person name="Alvarado L."/>
            <person name="Berlin A.M."/>
            <person name="Borenstein D."/>
            <person name="Chen Z."/>
            <person name="Engels R."/>
            <person name="Freedman E."/>
            <person name="Gellesch M."/>
            <person name="Goldberg J."/>
            <person name="Griggs A."/>
            <person name="Gujja S."/>
            <person name="Heiman D.I."/>
            <person name="Hepburn T.A."/>
            <person name="Howarth C."/>
            <person name="Jen D."/>
            <person name="Larson L."/>
            <person name="Lewis B."/>
            <person name="Mehta T."/>
            <person name="Park D."/>
            <person name="Pearson M."/>
            <person name="Roberts A."/>
            <person name="Saif S."/>
            <person name="Shea T.D."/>
            <person name="Shenoy N."/>
            <person name="Sisk P."/>
            <person name="Stolte C."/>
            <person name="Sykes S."/>
            <person name="Walk T."/>
            <person name="White J."/>
            <person name="Yandava C."/>
            <person name="Klein B."/>
            <person name="McEwen J.G."/>
            <person name="Puccia R."/>
            <person name="Goldman G.H."/>
            <person name="Felipe M.S."/>
            <person name="Nino-Vega G."/>
            <person name="San-Blas G."/>
            <person name="Taylor J.W."/>
            <person name="Mendoza L."/>
            <person name="Galagan J.E."/>
            <person name="Nusbaum C."/>
            <person name="Birren B.W."/>
        </authorList>
    </citation>
    <scope>NUCLEOTIDE SEQUENCE [LARGE SCALE GENOMIC DNA]</scope>
    <source>
        <strain evidence="2">H143</strain>
    </source>
</reference>
<dbReference type="Proteomes" id="UP000002624">
    <property type="component" value="Unassembled WGS sequence"/>
</dbReference>
<dbReference type="VEuPathDB" id="FungiDB:HCDG_03623"/>
<accession>C6HC74</accession>
<gene>
    <name evidence="1" type="ORF">HCDG_03623</name>
</gene>
<sequence length="127" mass="13467">MAVPLIDNWDTGGDETGIKSKGTTHTRTIHCTECTILQSMRRLRAGAGVNPGDLEPWAEGVLLLCCFQQSAAQFLSLSNMANGDAPCDAGSSDGRTDTSTNNAAMHEIMGQYEGGSLWEKPSTFQGG</sequence>
<evidence type="ECO:0000313" key="2">
    <source>
        <dbReference type="Proteomes" id="UP000002624"/>
    </source>
</evidence>
<protein>
    <submittedName>
        <fullName evidence="1">Uncharacterized protein</fullName>
    </submittedName>
</protein>
<dbReference type="AlphaFoldDB" id="C6HC74"/>
<dbReference type="HOGENOM" id="CLU_1969929_0_0_1"/>
<name>C6HC74_AJECH</name>
<dbReference type="EMBL" id="GG692422">
    <property type="protein sequence ID" value="EER42164.1"/>
    <property type="molecule type" value="Genomic_DNA"/>
</dbReference>